<organism evidence="9">
    <name type="scientific">uncultured Anaerotruncus sp</name>
    <dbReference type="NCBI Taxonomy" id="905011"/>
    <lineage>
        <taxon>Bacteria</taxon>
        <taxon>Bacillati</taxon>
        <taxon>Bacillota</taxon>
        <taxon>Clostridia</taxon>
        <taxon>Eubacteriales</taxon>
        <taxon>Oscillospiraceae</taxon>
        <taxon>Anaerotruncus</taxon>
        <taxon>environmental samples</taxon>
    </lineage>
</organism>
<dbReference type="PRINTS" id="PR00765">
    <property type="entry name" value="CRBOXYPTASEA"/>
</dbReference>
<dbReference type="SMART" id="SM00631">
    <property type="entry name" value="Zn_pept"/>
    <property type="match status" value="1"/>
</dbReference>
<dbReference type="GO" id="GO:0004181">
    <property type="term" value="F:metallocarboxypeptidase activity"/>
    <property type="evidence" value="ECO:0007669"/>
    <property type="project" value="InterPro"/>
</dbReference>
<dbReference type="Gene3D" id="3.40.630.10">
    <property type="entry name" value="Zn peptidases"/>
    <property type="match status" value="1"/>
</dbReference>
<dbReference type="PROSITE" id="PS52035">
    <property type="entry name" value="PEPTIDASE_M14"/>
    <property type="match status" value="1"/>
</dbReference>
<dbReference type="EMBL" id="CACRSL010000005">
    <property type="protein sequence ID" value="VYT23082.1"/>
    <property type="molecule type" value="Genomic_DNA"/>
</dbReference>
<dbReference type="Pfam" id="PF00246">
    <property type="entry name" value="Peptidase_M14"/>
    <property type="match status" value="1"/>
</dbReference>
<dbReference type="PANTHER" id="PTHR11705">
    <property type="entry name" value="PROTEASE FAMILY M14 CARBOXYPEPTIDASE A,B"/>
    <property type="match status" value="1"/>
</dbReference>
<keyword evidence="6" id="KW-0482">Metalloprotease</keyword>
<evidence type="ECO:0000256" key="1">
    <source>
        <dbReference type="ARBA" id="ARBA00001947"/>
    </source>
</evidence>
<dbReference type="GO" id="GO:0005615">
    <property type="term" value="C:extracellular space"/>
    <property type="evidence" value="ECO:0007669"/>
    <property type="project" value="TreeGrafter"/>
</dbReference>
<feature type="domain" description="Peptidase M14" evidence="8">
    <location>
        <begin position="8"/>
        <end position="291"/>
    </location>
</feature>
<proteinExistence type="inferred from homology"/>
<accession>A0A6N2V297</accession>
<evidence type="ECO:0000256" key="5">
    <source>
        <dbReference type="ARBA" id="ARBA00022833"/>
    </source>
</evidence>
<dbReference type="EC" id="3.4.19.11" evidence="9"/>
<dbReference type="GO" id="GO:0008270">
    <property type="term" value="F:zinc ion binding"/>
    <property type="evidence" value="ECO:0007669"/>
    <property type="project" value="InterPro"/>
</dbReference>
<dbReference type="PANTHER" id="PTHR11705:SF143">
    <property type="entry name" value="SLL0236 PROTEIN"/>
    <property type="match status" value="1"/>
</dbReference>
<keyword evidence="5" id="KW-0862">Zinc</keyword>
<evidence type="ECO:0000256" key="4">
    <source>
        <dbReference type="ARBA" id="ARBA00022801"/>
    </source>
</evidence>
<sequence length="291" mass="32284">MFDGFYTTPPVYENIYRAVYDLKGRFDGLRAFPIGESARGRGIFALALGDLRGATLLVGGTHGSEWLTTLLLFRFCEDLLLAQEQGGVLGEIDITKALENHSLVIVPCLNPDGVQIALGKDQPPPKSAPGSPWQANGNGVDLNHNFDAGWELLHKMEEQEGYIGPGPTRYGGKRPHSEPETRAIAGFCLACDFRRVYAFHSQGEEIYYEYGADTPNRSRLMAEVLAASCGYKVCRPEKIASHGGFKDWFIHTMHRPGFTIEIGRGKNPLPIEELEPIYARLLEMLLLTMLL</sequence>
<comment type="similarity">
    <text evidence="2 7">Belongs to the peptidase M14 family.</text>
</comment>
<keyword evidence="4 9" id="KW-0378">Hydrolase</keyword>
<evidence type="ECO:0000256" key="7">
    <source>
        <dbReference type="PROSITE-ProRule" id="PRU01379"/>
    </source>
</evidence>
<reference evidence="9" key="1">
    <citation type="submission" date="2019-11" db="EMBL/GenBank/DDBJ databases">
        <authorList>
            <person name="Feng L."/>
        </authorList>
    </citation>
    <scope>NUCLEOTIDE SEQUENCE</scope>
    <source>
        <strain evidence="9">AundefinedLFYP135</strain>
    </source>
</reference>
<comment type="cofactor">
    <cofactor evidence="1">
        <name>Zn(2+)</name>
        <dbReference type="ChEBI" id="CHEBI:29105"/>
    </cofactor>
</comment>
<dbReference type="InterPro" id="IPR000834">
    <property type="entry name" value="Peptidase_M14"/>
</dbReference>
<evidence type="ECO:0000259" key="8">
    <source>
        <dbReference type="PROSITE" id="PS52035"/>
    </source>
</evidence>
<dbReference type="InterPro" id="IPR034274">
    <property type="entry name" value="ENP1_M14_CPD"/>
</dbReference>
<evidence type="ECO:0000256" key="6">
    <source>
        <dbReference type="ARBA" id="ARBA00023049"/>
    </source>
</evidence>
<evidence type="ECO:0000313" key="9">
    <source>
        <dbReference type="EMBL" id="VYT23082.1"/>
    </source>
</evidence>
<feature type="active site" description="Proton donor/acceptor" evidence="7">
    <location>
        <position position="261"/>
    </location>
</feature>
<dbReference type="SUPFAM" id="SSF53187">
    <property type="entry name" value="Zn-dependent exopeptidases"/>
    <property type="match status" value="1"/>
</dbReference>
<name>A0A6N2V297_9FIRM</name>
<dbReference type="GO" id="GO:0006508">
    <property type="term" value="P:proteolysis"/>
    <property type="evidence" value="ECO:0007669"/>
    <property type="project" value="UniProtKB-KW"/>
</dbReference>
<dbReference type="AlphaFoldDB" id="A0A6N2V297"/>
<keyword evidence="3" id="KW-0645">Protease</keyword>
<dbReference type="CDD" id="cd06229">
    <property type="entry name" value="M14_Endopeptidase_I"/>
    <property type="match status" value="1"/>
</dbReference>
<protein>
    <submittedName>
        <fullName evidence="9">Gamma-D-glutamyl-L-diamino acid endopeptidase 1</fullName>
        <ecNumber evidence="9">3.4.19.11</ecNumber>
    </submittedName>
</protein>
<evidence type="ECO:0000256" key="3">
    <source>
        <dbReference type="ARBA" id="ARBA00022670"/>
    </source>
</evidence>
<evidence type="ECO:0000256" key="2">
    <source>
        <dbReference type="ARBA" id="ARBA00005988"/>
    </source>
</evidence>
<gene>
    <name evidence="9" type="ORF">AULFYP135_02164</name>
</gene>